<feature type="transmembrane region" description="Helical" evidence="1">
    <location>
        <begin position="45"/>
        <end position="68"/>
    </location>
</feature>
<sequence length="130" mass="14333">MDAHLAVKIVHMSSATLLIIAIVIGLLTLYVGTQDNQPNPKLRKVFMALQHLSLLLIILTGVSLLVMNEFQVKPWFYAKMVLFLVVISSLIKAFKKDASIALAQRRAGMFIGVVALIALFSLVIIKPVFS</sequence>
<proteinExistence type="predicted"/>
<dbReference type="KEGG" id="alj:G8D99_14895"/>
<feature type="transmembrane region" description="Helical" evidence="1">
    <location>
        <begin position="106"/>
        <end position="125"/>
    </location>
</feature>
<dbReference type="RefSeq" id="WP_166327227.1">
    <property type="nucleotide sequence ID" value="NZ_CP049916.1"/>
</dbReference>
<keyword evidence="3" id="KW-1185">Reference proteome</keyword>
<feature type="transmembrane region" description="Helical" evidence="1">
    <location>
        <begin position="12"/>
        <end position="33"/>
    </location>
</feature>
<keyword evidence="1" id="KW-1133">Transmembrane helix</keyword>
<evidence type="ECO:0000313" key="2">
    <source>
        <dbReference type="EMBL" id="QIO10165.1"/>
    </source>
</evidence>
<dbReference type="EMBL" id="CP049916">
    <property type="protein sequence ID" value="QIO10165.1"/>
    <property type="molecule type" value="Genomic_DNA"/>
</dbReference>
<evidence type="ECO:0000256" key="1">
    <source>
        <dbReference type="SAM" id="Phobius"/>
    </source>
</evidence>
<dbReference type="AlphaFoldDB" id="A0A6G8S7J8"/>
<reference evidence="2 3" key="1">
    <citation type="submission" date="2020-03" db="EMBL/GenBank/DDBJ databases">
        <authorList>
            <person name="Zhu W."/>
        </authorList>
    </citation>
    <scope>NUCLEOTIDE SEQUENCE [LARGE SCALE GENOMIC DNA]</scope>
    <source>
        <strain evidence="2 3">185</strain>
    </source>
</reference>
<evidence type="ECO:0000313" key="3">
    <source>
        <dbReference type="Proteomes" id="UP000501939"/>
    </source>
</evidence>
<protein>
    <submittedName>
        <fullName evidence="2">SirB2 family protein</fullName>
    </submittedName>
</protein>
<gene>
    <name evidence="2" type="ORF">G8D99_14895</name>
</gene>
<name>A0A6G8S7J8_9GAMM</name>
<accession>A0A6G8S7J8</accession>
<feature type="transmembrane region" description="Helical" evidence="1">
    <location>
        <begin position="74"/>
        <end position="94"/>
    </location>
</feature>
<dbReference type="Proteomes" id="UP000501939">
    <property type="component" value="Chromosome"/>
</dbReference>
<keyword evidence="1" id="KW-0812">Transmembrane</keyword>
<keyword evidence="1" id="KW-0472">Membrane</keyword>
<organism evidence="2 3">
    <name type="scientific">Acinetobacter lanii</name>
    <dbReference type="NCBI Taxonomy" id="2715163"/>
    <lineage>
        <taxon>Bacteria</taxon>
        <taxon>Pseudomonadati</taxon>
        <taxon>Pseudomonadota</taxon>
        <taxon>Gammaproteobacteria</taxon>
        <taxon>Moraxellales</taxon>
        <taxon>Moraxellaceae</taxon>
        <taxon>Acinetobacter</taxon>
    </lineage>
</organism>